<evidence type="ECO:0000313" key="3">
    <source>
        <dbReference type="WBParaSite" id="nRc.2.0.1.t01315-RA"/>
    </source>
</evidence>
<sequence>MSKHQGACTPQLKRPKQNVCFEEKRQPKQQKPPSRNPLFNIGDKVPIRRPASLIKKGESPYSDVMEVVDVISNYVFKLSDGNI</sequence>
<dbReference type="WBParaSite" id="nRc.2.0.1.t01315-RA">
    <property type="protein sequence ID" value="nRc.2.0.1.t01315-RA"/>
    <property type="gene ID" value="nRc.2.0.1.g01315"/>
</dbReference>
<evidence type="ECO:0000256" key="1">
    <source>
        <dbReference type="SAM" id="MobiDB-lite"/>
    </source>
</evidence>
<protein>
    <submittedName>
        <fullName evidence="3">Uncharacterized protein</fullName>
    </submittedName>
</protein>
<accession>A0A915HIA3</accession>
<feature type="region of interest" description="Disordered" evidence="1">
    <location>
        <begin position="1"/>
        <end position="42"/>
    </location>
</feature>
<proteinExistence type="predicted"/>
<dbReference type="AlphaFoldDB" id="A0A915HIA3"/>
<evidence type="ECO:0000313" key="2">
    <source>
        <dbReference type="Proteomes" id="UP000887565"/>
    </source>
</evidence>
<name>A0A915HIA3_ROMCU</name>
<reference evidence="3" key="1">
    <citation type="submission" date="2022-11" db="UniProtKB">
        <authorList>
            <consortium name="WormBaseParasite"/>
        </authorList>
    </citation>
    <scope>IDENTIFICATION</scope>
</reference>
<dbReference type="Proteomes" id="UP000887565">
    <property type="component" value="Unplaced"/>
</dbReference>
<organism evidence="2 3">
    <name type="scientific">Romanomermis culicivorax</name>
    <name type="common">Nematode worm</name>
    <dbReference type="NCBI Taxonomy" id="13658"/>
    <lineage>
        <taxon>Eukaryota</taxon>
        <taxon>Metazoa</taxon>
        <taxon>Ecdysozoa</taxon>
        <taxon>Nematoda</taxon>
        <taxon>Enoplea</taxon>
        <taxon>Dorylaimia</taxon>
        <taxon>Mermithida</taxon>
        <taxon>Mermithoidea</taxon>
        <taxon>Mermithidae</taxon>
        <taxon>Romanomermis</taxon>
    </lineage>
</organism>
<keyword evidence="2" id="KW-1185">Reference proteome</keyword>